<feature type="transmembrane region" description="Helical" evidence="2">
    <location>
        <begin position="370"/>
        <end position="395"/>
    </location>
</feature>
<proteinExistence type="predicted"/>
<keyword evidence="2" id="KW-0812">Transmembrane</keyword>
<keyword evidence="2" id="KW-0472">Membrane</keyword>
<accession>A0A942YAR1</accession>
<organism evidence="3">
    <name type="scientific">Neobacillus citreus</name>
    <dbReference type="NCBI Taxonomy" id="2833578"/>
    <lineage>
        <taxon>Bacteria</taxon>
        <taxon>Bacillati</taxon>
        <taxon>Bacillota</taxon>
        <taxon>Bacilli</taxon>
        <taxon>Bacillales</taxon>
        <taxon>Bacillaceae</taxon>
        <taxon>Neobacillus</taxon>
    </lineage>
</organism>
<feature type="region of interest" description="Disordered" evidence="1">
    <location>
        <begin position="416"/>
        <end position="446"/>
    </location>
</feature>
<evidence type="ECO:0000256" key="1">
    <source>
        <dbReference type="SAM" id="MobiDB-lite"/>
    </source>
</evidence>
<evidence type="ECO:0000313" key="3">
    <source>
        <dbReference type="EMBL" id="MBS4183085.1"/>
    </source>
</evidence>
<sequence>MTTRRWIELAGFVVAFLAVHAVLWFLTDVSANLPLGDVTITYRRWIETGHQAGFWVGVDADWVYPVLAIVPMAAAALAGTAWIGTGWLVLMVVLDAVACAFLWRFRALGVRVVWWWLVFLLALGPIALGRIDTVATALALVGVAFVAVRPAVASALFTAGAWTKVWPAALVGVLLLLRRGHRRGAFAGALVVTALVVLVDVLYGGAAHLLSFVGQQTGRALQIEAPLATPFLWAAASGVPGAAVYYDQEILTFQVSGPGTGFAAALSTPLMALVVAGGVAVALWAVHRGARRAEAAPLLALLFVGALVAVNKVGSPQYIGWYAVPVVWGLVAGRPSARRFLPVAVLAVLAAFLTQLVYPAYYDQVLAVQPWILVVLTLRNLLEVVLLVWSVVALVRLGRGRGASLLGRGRGASLLGRGRGASASDGAGAGSVVEGRDGVGRGRMEA</sequence>
<feature type="compositionally biased region" description="Low complexity" evidence="1">
    <location>
        <begin position="416"/>
        <end position="433"/>
    </location>
</feature>
<reference evidence="3" key="1">
    <citation type="submission" date="2021-05" db="EMBL/GenBank/DDBJ databases">
        <title>Novel Bacillus species.</title>
        <authorList>
            <person name="Liu G."/>
        </authorList>
    </citation>
    <scope>NUCLEOTIDE SEQUENCE</scope>
    <source>
        <strain evidence="3">FJAT-50051</strain>
    </source>
</reference>
<feature type="transmembrane region" description="Helical" evidence="2">
    <location>
        <begin position="7"/>
        <end position="26"/>
    </location>
</feature>
<gene>
    <name evidence="3" type="ORF">KHB02_16965</name>
</gene>
<feature type="transmembrane region" description="Helical" evidence="2">
    <location>
        <begin position="184"/>
        <end position="203"/>
    </location>
</feature>
<evidence type="ECO:0000256" key="2">
    <source>
        <dbReference type="SAM" id="Phobius"/>
    </source>
</evidence>
<feature type="compositionally biased region" description="Basic and acidic residues" evidence="1">
    <location>
        <begin position="434"/>
        <end position="446"/>
    </location>
</feature>
<comment type="caution">
    <text evidence="3">The sequence shown here is derived from an EMBL/GenBank/DDBJ whole genome shotgun (WGS) entry which is preliminary data.</text>
</comment>
<feature type="transmembrane region" description="Helical" evidence="2">
    <location>
        <begin position="262"/>
        <end position="286"/>
    </location>
</feature>
<dbReference type="EMBL" id="JAGYPE010000003">
    <property type="protein sequence ID" value="MBS4183085.1"/>
    <property type="molecule type" value="Genomic_DNA"/>
</dbReference>
<protein>
    <submittedName>
        <fullName evidence="3">DUF2029 domain-containing protein</fullName>
    </submittedName>
</protein>
<keyword evidence="2" id="KW-1133">Transmembrane helix</keyword>
<feature type="transmembrane region" description="Helical" evidence="2">
    <location>
        <begin position="340"/>
        <end position="358"/>
    </location>
</feature>
<name>A0A942YAR1_9BACI</name>
<dbReference type="AlphaFoldDB" id="A0A942YAR1"/>
<feature type="transmembrane region" description="Helical" evidence="2">
    <location>
        <begin position="293"/>
        <end position="310"/>
    </location>
</feature>
<feature type="transmembrane region" description="Helical" evidence="2">
    <location>
        <begin position="316"/>
        <end position="333"/>
    </location>
</feature>
<feature type="transmembrane region" description="Helical" evidence="2">
    <location>
        <begin position="159"/>
        <end position="177"/>
    </location>
</feature>
<feature type="transmembrane region" description="Helical" evidence="2">
    <location>
        <begin position="112"/>
        <end position="128"/>
    </location>
</feature>